<gene>
    <name evidence="1" type="ORF">LCI18_007718</name>
</gene>
<sequence>MAYSLNTSYIGEELLYGFNWHNGMDLSNGFVQYQSQEDALDLGLYSVEPFSQVVRLGVDNTEKYGLNEGRPSIRLESKQAFHHGLFIADFLHMPPSECGTWPAYWAYGPNWPSGGEIDIIEGANLAYTNTMSGHTAGGCQLDPADEDLFSGERRNLDCFVGTDNIGCGFNPPSSDASSYGDGFNAANGGVYAMEWDSEYIKIWHFPRGAIPADIEAKRPDPKKWGLPQALFGGRKCNVDDYYHDMHLVLNINFCGDYGEGTWQSFETCRALAPTCKEYVANNPEAFENTYWDVAYIDVYSRDETIPPVLPSSKEPSDDISPTTPVAAPSNPNEPNEPKEPDPSEPNGLNHSGPDTPGSANPSSSTRRTMFSNQTTSGESTSTMTKTMTTHSTIMVTIPGQGTSSPTVSPLPVVGGGSSVNPDRVGNYSYIGCFGSRTGFLTFDETSQSADMTIQSCIQACGGSTYIGVYEETCYCADRLDANTRAVADESDCDVPCPGNDKQLCGGLAARSTSNSRRWMLARRDAPSSVLLTVYASLADTETPEPPPGMGASRPSTSSGRVDLNDSDNLAGETGSDGQPTAVVTDDVTEVVVVTNTLADSTVTRVITQLGPSEVTTVTRAIGNLAQPNINTRVQVIIEPDASGATTLTRTITEFGLPGAASFPTNGIAQLEIPGATTVTRVIGDPSPSGMGTVSPIIADLNRPGVRTTVTYFTVFPSDLAALVPQESVVTLLYEDCDCETPTLMEPPMETKVVECDGCGANGESVVTLTVPITVSVTVPARGSSTGQTQPNDGESQQDRPGNREESQGESSQSPSDQAQSGQSQSSQGQPSQGESGQGQTDGEEPARVQSAQGQSSQEQPDRDQSDQEQSNQRQPDGQSDQDQSGQEQAAHNQPQPTQPDQVQVPEITTVLTSYQTIQVVTEETLDNNIVVTRTKKQTIVVVVARPSDSANSQIDSPGNTNVIPDVVPAQPTATYQPIIPTELANAAAVTPGAAGTPGVPDQPVVVGEAWSATKGLKMSTVLSVVVALSFAMLL</sequence>
<evidence type="ECO:0000313" key="2">
    <source>
        <dbReference type="Proteomes" id="UP000830768"/>
    </source>
</evidence>
<dbReference type="EMBL" id="CP090035">
    <property type="protein sequence ID" value="UPK96783.1"/>
    <property type="molecule type" value="Genomic_DNA"/>
</dbReference>
<dbReference type="Proteomes" id="UP000830768">
    <property type="component" value="Chromosome 6"/>
</dbReference>
<keyword evidence="2" id="KW-1185">Reference proteome</keyword>
<evidence type="ECO:0000313" key="1">
    <source>
        <dbReference type="EMBL" id="UPK96783.1"/>
    </source>
</evidence>
<accession>A0ACD3Z9M6</accession>
<protein>
    <submittedName>
        <fullName evidence="1">Uncharacterized protein</fullName>
    </submittedName>
</protein>
<name>A0ACD3Z9M6_FUSSC</name>
<proteinExistence type="predicted"/>
<organism evidence="1 2">
    <name type="scientific">Fusarium solani subsp. cucurbitae</name>
    <name type="common">Neocosmosporum cucurbitae</name>
    <dbReference type="NCBI Taxonomy" id="2747967"/>
    <lineage>
        <taxon>Eukaryota</taxon>
        <taxon>Fungi</taxon>
        <taxon>Dikarya</taxon>
        <taxon>Ascomycota</taxon>
        <taxon>Pezizomycotina</taxon>
        <taxon>Sordariomycetes</taxon>
        <taxon>Hypocreomycetidae</taxon>
        <taxon>Hypocreales</taxon>
        <taxon>Nectriaceae</taxon>
        <taxon>Fusarium</taxon>
        <taxon>Fusarium solani species complex</taxon>
    </lineage>
</organism>
<reference evidence="1" key="1">
    <citation type="submission" date="2021-11" db="EMBL/GenBank/DDBJ databases">
        <title>Fusarium solani-melongenae Genome sequencing and assembly.</title>
        <authorList>
            <person name="Xie S."/>
            <person name="Huang L."/>
            <person name="Zhang X."/>
        </authorList>
    </citation>
    <scope>NUCLEOTIDE SEQUENCE</scope>
    <source>
        <strain evidence="1">CRI 24-3</strain>
    </source>
</reference>